<accession>A0ABN8I241</accession>
<dbReference type="Proteomes" id="UP000837857">
    <property type="component" value="Chromosome 17"/>
</dbReference>
<name>A0ABN8I241_9NEOP</name>
<gene>
    <name evidence="1" type="ORF">IPOD504_LOCUS5575</name>
</gene>
<evidence type="ECO:0000313" key="1">
    <source>
        <dbReference type="EMBL" id="CAH2046980.1"/>
    </source>
</evidence>
<organism evidence="1 2">
    <name type="scientific">Iphiclides podalirius</name>
    <name type="common">scarce swallowtail</name>
    <dbReference type="NCBI Taxonomy" id="110791"/>
    <lineage>
        <taxon>Eukaryota</taxon>
        <taxon>Metazoa</taxon>
        <taxon>Ecdysozoa</taxon>
        <taxon>Arthropoda</taxon>
        <taxon>Hexapoda</taxon>
        <taxon>Insecta</taxon>
        <taxon>Pterygota</taxon>
        <taxon>Neoptera</taxon>
        <taxon>Endopterygota</taxon>
        <taxon>Lepidoptera</taxon>
        <taxon>Glossata</taxon>
        <taxon>Ditrysia</taxon>
        <taxon>Papilionoidea</taxon>
        <taxon>Papilionidae</taxon>
        <taxon>Papilioninae</taxon>
        <taxon>Iphiclides</taxon>
    </lineage>
</organism>
<proteinExistence type="predicted"/>
<evidence type="ECO:0000313" key="2">
    <source>
        <dbReference type="Proteomes" id="UP000837857"/>
    </source>
</evidence>
<dbReference type="EMBL" id="OW152829">
    <property type="protein sequence ID" value="CAH2046980.1"/>
    <property type="molecule type" value="Genomic_DNA"/>
</dbReference>
<sequence>MCPRAEGVAASCSYKRRVPGTFISISAECRRARVQHDSSDRYPSPLYRKPVRLVHTQGPAARCSDKIED</sequence>
<protein>
    <submittedName>
        <fullName evidence="1">Uncharacterized protein</fullName>
    </submittedName>
</protein>
<reference evidence="1" key="1">
    <citation type="submission" date="2022-03" db="EMBL/GenBank/DDBJ databases">
        <authorList>
            <person name="Martin H S."/>
        </authorList>
    </citation>
    <scope>NUCLEOTIDE SEQUENCE</scope>
</reference>
<keyword evidence="2" id="KW-1185">Reference proteome</keyword>
<feature type="non-terminal residue" evidence="1">
    <location>
        <position position="69"/>
    </location>
</feature>